<dbReference type="InterPro" id="IPR033122">
    <property type="entry name" value="LETM1-like_RBD"/>
</dbReference>
<dbReference type="SUPFAM" id="SSF158682">
    <property type="entry name" value="TerB-like"/>
    <property type="match status" value="1"/>
</dbReference>
<dbReference type="GO" id="GO:0043022">
    <property type="term" value="F:ribosome binding"/>
    <property type="evidence" value="ECO:0007669"/>
    <property type="project" value="InterPro"/>
</dbReference>
<keyword evidence="3" id="KW-1185">Reference proteome</keyword>
<dbReference type="EMBL" id="LIYD01000005">
    <property type="protein sequence ID" value="KOS06267.1"/>
    <property type="molecule type" value="Genomic_DNA"/>
</dbReference>
<evidence type="ECO:0000259" key="1">
    <source>
        <dbReference type="Pfam" id="PF07766"/>
    </source>
</evidence>
<feature type="domain" description="Letm1 RBD" evidence="1">
    <location>
        <begin position="342"/>
        <end position="397"/>
    </location>
</feature>
<accession>A0A0M8MI48</accession>
<comment type="caution">
    <text evidence="2">The sequence shown here is derived from an EMBL/GenBank/DDBJ whole genome shotgun (WGS) entry which is preliminary data.</text>
</comment>
<dbReference type="AlphaFoldDB" id="A0A0M8MI48"/>
<dbReference type="Pfam" id="PF07766">
    <property type="entry name" value="LETM1_RBD"/>
    <property type="match status" value="1"/>
</dbReference>
<dbReference type="OrthoDB" id="1421172at2"/>
<dbReference type="Proteomes" id="UP000037755">
    <property type="component" value="Unassembled WGS sequence"/>
</dbReference>
<evidence type="ECO:0000313" key="3">
    <source>
        <dbReference type="Proteomes" id="UP000037755"/>
    </source>
</evidence>
<organism evidence="2 3">
    <name type="scientific">Flavobacterium akiainvivens</name>
    <dbReference type="NCBI Taxonomy" id="1202724"/>
    <lineage>
        <taxon>Bacteria</taxon>
        <taxon>Pseudomonadati</taxon>
        <taxon>Bacteroidota</taxon>
        <taxon>Flavobacteriia</taxon>
        <taxon>Flavobacteriales</taxon>
        <taxon>Flavobacteriaceae</taxon>
        <taxon>Flavobacterium</taxon>
    </lineage>
</organism>
<dbReference type="RefSeq" id="WP_054407764.1">
    <property type="nucleotide sequence ID" value="NZ_FOYA01000001.1"/>
</dbReference>
<proteinExistence type="predicted"/>
<dbReference type="STRING" id="1202724.AM493_09660"/>
<protein>
    <recommendedName>
        <fullName evidence="1">Letm1 RBD domain-containing protein</fullName>
    </recommendedName>
</protein>
<dbReference type="PATRIC" id="fig|1202724.3.peg.2004"/>
<sequence length="402" mass="45898">MINPSASGWIDKFFGTLKGKPAAYENSHAFYRAIRDTGFIYGHVISFNNLDAKETKGWTVEETTKVSLLNILYDVYRLINQAENTQLFVEKAITFYKAVHPGSFELLKKVLPSSPPSHELEGILDERIKTNENIISRSFSHILTNALLFMDVLAFRQYLLKDELSEKYLKRLEGTVLAVVSLALKSKEGRAEYDDLLIKLFESSVRYTKIEKVQATDISLVDFEYFESKSEKNYLLDMAAMAIWSDGRAQQSEIDFMYTLNGYLGLSDEAAAESMASYDVFIKLNKKSIPYFKYSNPVKHFYDHASQSVMLLINRNKNRLAKELSNNSELVVLLGNSTFRSLDTKEKKKVRKQLLEICKTIPSLTIFLLPGGSLLLPLLIKFIPQLLPTVFNENLERDGEEQ</sequence>
<evidence type="ECO:0000313" key="2">
    <source>
        <dbReference type="EMBL" id="KOS06267.1"/>
    </source>
</evidence>
<gene>
    <name evidence="2" type="ORF">AM493_09660</name>
</gene>
<dbReference type="NCBIfam" id="NF040639">
    <property type="entry name" value="LETM1_rel_film"/>
    <property type="match status" value="1"/>
</dbReference>
<name>A0A0M8MI48_9FLAO</name>
<reference evidence="2 3" key="1">
    <citation type="submission" date="2015-08" db="EMBL/GenBank/DDBJ databases">
        <title>Whole genome sequence of Flavobacterium akiainvivens IK-1T, from decaying Wikstroemia oahuensis, an endemic Hawaiian shrub.</title>
        <authorList>
            <person name="Wan X."/>
            <person name="Hou S."/>
            <person name="Saito J."/>
            <person name="Donachie S."/>
        </authorList>
    </citation>
    <scope>NUCLEOTIDE SEQUENCE [LARGE SCALE GENOMIC DNA]</scope>
    <source>
        <strain evidence="2 3">IK-1</strain>
    </source>
</reference>
<dbReference type="InterPro" id="IPR029024">
    <property type="entry name" value="TerB-like"/>
</dbReference>